<sequence>MENIEIVDFYCNDPDIEKIGELYCVTFLPDNFSIKDKENAIKNIKKHTNYQGFIGLKAKDNKGDIIGFTYGYTSLPEQFYREKIANRLSKVEIGTWLFHCFELVELAVHPSYKCLGIASKLHDNLLKNVNLKTAVLTTSIENNPAINLYRKKGWEIIKNNAPVISKEHLQVIMGKVLI</sequence>
<reference evidence="1" key="1">
    <citation type="submission" date="2023-11" db="EMBL/GenBank/DDBJ databases">
        <title>Gracilibacillus pellucida a moderately halophilic bacterium isolated from saline soil in Xinjiang province.</title>
        <authorList>
            <person name="Zhang Z."/>
            <person name="Tan F."/>
            <person name="Wang Y."/>
            <person name="Xia M."/>
        </authorList>
    </citation>
    <scope>NUCLEOTIDE SEQUENCE</scope>
    <source>
        <strain evidence="1">S3-1-1</strain>
    </source>
</reference>
<proteinExistence type="predicted"/>
<organism evidence="1 2">
    <name type="scientific">Gracilibacillus pellucidus</name>
    <dbReference type="NCBI Taxonomy" id="3095368"/>
    <lineage>
        <taxon>Bacteria</taxon>
        <taxon>Bacillati</taxon>
        <taxon>Bacillota</taxon>
        <taxon>Bacilli</taxon>
        <taxon>Bacillales</taxon>
        <taxon>Bacillaceae</taxon>
        <taxon>Gracilibacillus</taxon>
    </lineage>
</organism>
<evidence type="ECO:0000313" key="1">
    <source>
        <dbReference type="EMBL" id="MDX8046258.1"/>
    </source>
</evidence>
<keyword evidence="1" id="KW-0012">Acyltransferase</keyword>
<dbReference type="EMBL" id="JAWZSR010000004">
    <property type="protein sequence ID" value="MDX8046258.1"/>
    <property type="molecule type" value="Genomic_DNA"/>
</dbReference>
<protein>
    <submittedName>
        <fullName evidence="1">GNAT family N-acetyltransferase</fullName>
        <ecNumber evidence="1">2.3.1.-</ecNumber>
    </submittedName>
</protein>
<dbReference type="EC" id="2.3.1.-" evidence="1"/>
<evidence type="ECO:0000313" key="2">
    <source>
        <dbReference type="Proteomes" id="UP001277972"/>
    </source>
</evidence>
<accession>A0ACC6M5J3</accession>
<keyword evidence="2" id="KW-1185">Reference proteome</keyword>
<name>A0ACC6M5J3_9BACI</name>
<gene>
    <name evidence="1" type="ORF">SH601_09665</name>
</gene>
<dbReference type="Proteomes" id="UP001277972">
    <property type="component" value="Unassembled WGS sequence"/>
</dbReference>
<keyword evidence="1" id="KW-0808">Transferase</keyword>
<comment type="caution">
    <text evidence="1">The sequence shown here is derived from an EMBL/GenBank/DDBJ whole genome shotgun (WGS) entry which is preliminary data.</text>
</comment>